<keyword evidence="6 9" id="KW-1133">Transmembrane helix</keyword>
<dbReference type="PANTHER" id="PTHR21248">
    <property type="entry name" value="CARDIOLIPIN SYNTHASE"/>
    <property type="match status" value="1"/>
</dbReference>
<feature type="transmembrane region" description="Helical" evidence="9">
    <location>
        <begin position="36"/>
        <end position="59"/>
    </location>
</feature>
<dbReference type="CDD" id="cd09110">
    <property type="entry name" value="PLDc_CLS_1"/>
    <property type="match status" value="1"/>
</dbReference>
<feature type="domain" description="PLD phosphodiesterase" evidence="10">
    <location>
        <begin position="220"/>
        <end position="247"/>
    </location>
</feature>
<dbReference type="CDD" id="cd09112">
    <property type="entry name" value="PLDc_CLS_2"/>
    <property type="match status" value="1"/>
</dbReference>
<keyword evidence="2" id="KW-1003">Cell membrane</keyword>
<dbReference type="NCBIfam" id="TIGR04265">
    <property type="entry name" value="bac_cardiolipin"/>
    <property type="match status" value="1"/>
</dbReference>
<evidence type="ECO:0000256" key="3">
    <source>
        <dbReference type="ARBA" id="ARBA00022679"/>
    </source>
</evidence>
<evidence type="ECO:0000256" key="6">
    <source>
        <dbReference type="ARBA" id="ARBA00022989"/>
    </source>
</evidence>
<accession>A0A6M4GYL0</accession>
<sequence>MVLDFLSEHYLKLILAAYFIWVVGAVWTLLLQRRPAAATLSWIFAFVALPFISGIYYMVFGPRRLHRRRLRYSLARRSIAGQIQEYIRGSACKTKPRLSPEADALAKVVSRLGQGDPTFANSVKLLDTGDTYISSLERAMTAAQHHVHCEYYIWEPDSVGTRIRDLLTTTALRGVEVRIVVDAVGSRAANDHFWKPLVDAGGEVHHFNPLRLSAGGLNFANFRTHRKIVVIDGSVGFMGGKNLHDPVSATTSGKGAWRDMHTRIDGEPVRRLQRLFIENWTYSGGKFVLDLDNVKRYMPEARECPGKAVQILASGPDDDRYSIHAFILASISTARHRVWITTPYFIPDEPLEFALKIAVLRGVDVQIIVPHEGDSKLVTAASRTYCDAMGEAGVHVFEFGPPMLHAKTMIVDDTLGMVGTANMDNRSFRLNFEVAAAFYDKDVIDQLAQTFAEDRAVARHHKRRRGAKLSALLESVARLTSPVL</sequence>
<evidence type="ECO:0000313" key="11">
    <source>
        <dbReference type="EMBL" id="QJR11978.1"/>
    </source>
</evidence>
<evidence type="ECO:0000313" key="12">
    <source>
        <dbReference type="Proteomes" id="UP000501534"/>
    </source>
</evidence>
<reference evidence="11 12" key="1">
    <citation type="submission" date="2020-04" db="EMBL/GenBank/DDBJ databases">
        <title>Usitatibacter rugosus gen. nov., sp. nov. and Usitatibacter palustris sp. nov., novel members of Usitatibacteraceae fam. nov. within the order Nitrosomonadales isolated from soil.</title>
        <authorList>
            <person name="Huber K.J."/>
            <person name="Neumann-Schaal M."/>
            <person name="Geppert A."/>
            <person name="Luckner M."/>
            <person name="Wanner G."/>
            <person name="Overmann J."/>
        </authorList>
    </citation>
    <scope>NUCLEOTIDE SEQUENCE [LARGE SCALE GENOMIC DNA]</scope>
    <source>
        <strain evidence="11 12">0125_3</strain>
    </source>
</reference>
<dbReference type="SMART" id="SM00155">
    <property type="entry name" value="PLDc"/>
    <property type="match status" value="2"/>
</dbReference>
<dbReference type="InterPro" id="IPR022924">
    <property type="entry name" value="Cardiolipin_synthase"/>
</dbReference>
<feature type="domain" description="PLD phosphodiesterase" evidence="10">
    <location>
        <begin position="400"/>
        <end position="427"/>
    </location>
</feature>
<comment type="subcellular location">
    <subcellularLocation>
        <location evidence="1">Cell membrane</location>
    </subcellularLocation>
</comment>
<dbReference type="PROSITE" id="PS50035">
    <property type="entry name" value="PLD"/>
    <property type="match status" value="2"/>
</dbReference>
<dbReference type="RefSeq" id="WP_171093770.1">
    <property type="nucleotide sequence ID" value="NZ_CP053069.1"/>
</dbReference>
<evidence type="ECO:0000256" key="1">
    <source>
        <dbReference type="ARBA" id="ARBA00004236"/>
    </source>
</evidence>
<organism evidence="11 12">
    <name type="scientific">Usitatibacter rugosus</name>
    <dbReference type="NCBI Taxonomy" id="2732067"/>
    <lineage>
        <taxon>Bacteria</taxon>
        <taxon>Pseudomonadati</taxon>
        <taxon>Pseudomonadota</taxon>
        <taxon>Betaproteobacteria</taxon>
        <taxon>Nitrosomonadales</taxon>
        <taxon>Usitatibacteraceae</taxon>
        <taxon>Usitatibacter</taxon>
    </lineage>
</organism>
<dbReference type="Pfam" id="PF13091">
    <property type="entry name" value="PLDc_2"/>
    <property type="match status" value="2"/>
</dbReference>
<keyword evidence="4 9" id="KW-0812">Transmembrane</keyword>
<dbReference type="AlphaFoldDB" id="A0A6M4GYL0"/>
<dbReference type="EC" id="2.7.8.-" evidence="8"/>
<evidence type="ECO:0000256" key="8">
    <source>
        <dbReference type="NCBIfam" id="TIGR04265"/>
    </source>
</evidence>
<evidence type="ECO:0000256" key="4">
    <source>
        <dbReference type="ARBA" id="ARBA00022692"/>
    </source>
</evidence>
<gene>
    <name evidence="11" type="primary">clsA</name>
    <name evidence="11" type="ORF">DSM104443_03061</name>
</gene>
<keyword evidence="3 11" id="KW-0808">Transferase</keyword>
<keyword evidence="7 9" id="KW-0472">Membrane</keyword>
<evidence type="ECO:0000259" key="10">
    <source>
        <dbReference type="PROSITE" id="PS50035"/>
    </source>
</evidence>
<dbReference type="Proteomes" id="UP000501534">
    <property type="component" value="Chromosome"/>
</dbReference>
<proteinExistence type="predicted"/>
<evidence type="ECO:0000256" key="9">
    <source>
        <dbReference type="SAM" id="Phobius"/>
    </source>
</evidence>
<keyword evidence="5" id="KW-0677">Repeat</keyword>
<keyword evidence="12" id="KW-1185">Reference proteome</keyword>
<name>A0A6M4GYL0_9PROT</name>
<dbReference type="GO" id="GO:0008808">
    <property type="term" value="F:cardiolipin synthase activity"/>
    <property type="evidence" value="ECO:0007669"/>
    <property type="project" value="UniProtKB-UniRule"/>
</dbReference>
<dbReference type="EMBL" id="CP053069">
    <property type="protein sequence ID" value="QJR11978.1"/>
    <property type="molecule type" value="Genomic_DNA"/>
</dbReference>
<evidence type="ECO:0000256" key="5">
    <source>
        <dbReference type="ARBA" id="ARBA00022737"/>
    </source>
</evidence>
<dbReference type="KEGG" id="uru:DSM104443_03061"/>
<dbReference type="InterPro" id="IPR001736">
    <property type="entry name" value="PLipase_D/transphosphatidylase"/>
</dbReference>
<dbReference type="Gene3D" id="3.30.870.10">
    <property type="entry name" value="Endonuclease Chain A"/>
    <property type="match status" value="2"/>
</dbReference>
<evidence type="ECO:0000256" key="7">
    <source>
        <dbReference type="ARBA" id="ARBA00023136"/>
    </source>
</evidence>
<dbReference type="GO" id="GO:0032049">
    <property type="term" value="P:cardiolipin biosynthetic process"/>
    <property type="evidence" value="ECO:0007669"/>
    <property type="project" value="UniProtKB-UniRule"/>
</dbReference>
<dbReference type="SUPFAM" id="SSF56024">
    <property type="entry name" value="Phospholipase D/nuclease"/>
    <property type="match status" value="2"/>
</dbReference>
<protein>
    <recommendedName>
        <fullName evidence="8">Cardiolipin synthase</fullName>
        <ecNumber evidence="8">2.7.8.-</ecNumber>
    </recommendedName>
</protein>
<feature type="transmembrane region" description="Helical" evidence="9">
    <location>
        <begin position="12"/>
        <end position="30"/>
    </location>
</feature>
<dbReference type="GO" id="GO:0005886">
    <property type="term" value="C:plasma membrane"/>
    <property type="evidence" value="ECO:0007669"/>
    <property type="project" value="UniProtKB-SubCell"/>
</dbReference>
<dbReference type="InterPro" id="IPR025202">
    <property type="entry name" value="PLD-like_dom"/>
</dbReference>
<evidence type="ECO:0000256" key="2">
    <source>
        <dbReference type="ARBA" id="ARBA00022475"/>
    </source>
</evidence>
<dbReference type="PANTHER" id="PTHR21248:SF22">
    <property type="entry name" value="PHOSPHOLIPASE D"/>
    <property type="match status" value="1"/>
</dbReference>